<feature type="transmembrane region" description="Helical" evidence="1">
    <location>
        <begin position="106"/>
        <end position="131"/>
    </location>
</feature>
<evidence type="ECO:0000313" key="2">
    <source>
        <dbReference type="EMBL" id="ABK44737.1"/>
    </source>
</evidence>
<protein>
    <submittedName>
        <fullName evidence="2">Uncharacterized protein</fullName>
    </submittedName>
</protein>
<evidence type="ECO:0000256" key="1">
    <source>
        <dbReference type="SAM" id="Phobius"/>
    </source>
</evidence>
<gene>
    <name evidence="2" type="ordered locus">Mmc1_2236</name>
</gene>
<keyword evidence="1" id="KW-0812">Transmembrane</keyword>
<dbReference type="AlphaFoldDB" id="A0L9U4"/>
<organism evidence="2 3">
    <name type="scientific">Magnetococcus marinus (strain ATCC BAA-1437 / JCM 17883 / MC-1)</name>
    <dbReference type="NCBI Taxonomy" id="156889"/>
    <lineage>
        <taxon>Bacteria</taxon>
        <taxon>Pseudomonadati</taxon>
        <taxon>Pseudomonadota</taxon>
        <taxon>Magnetococcia</taxon>
        <taxon>Magnetococcales</taxon>
        <taxon>Magnetococcaceae</taxon>
        <taxon>Magnetococcus</taxon>
    </lineage>
</organism>
<dbReference type="HOGENOM" id="CLU_1842709_0_0_5"/>
<sequence length="139" mass="14495">MGLIFFAVCHYPRCGNPGCLAGCSWVQLTYKRGKTMPVNEVIAKLQAGEVFVAPAPGTIEFVATPQTAPAVKAVAAKGTAASTAPAVGVTTASAQSVPATLLSGKVFGFSLATVNPWLLLGVGAIGGYYYFKKRRFSFF</sequence>
<name>A0L9U4_MAGMM</name>
<evidence type="ECO:0000313" key="3">
    <source>
        <dbReference type="Proteomes" id="UP000002586"/>
    </source>
</evidence>
<keyword evidence="1" id="KW-0472">Membrane</keyword>
<keyword evidence="3" id="KW-1185">Reference proteome</keyword>
<proteinExistence type="predicted"/>
<accession>A0L9U4</accession>
<reference evidence="2 3" key="2">
    <citation type="journal article" date="2012" name="Int. J. Syst. Evol. Microbiol.">
        <title>Magnetococcus marinus gen. nov., sp. nov., a marine, magnetotactic bacterium that represents a novel lineage (Magnetococcaceae fam. nov.; Magnetococcales ord. nov.) at the base of the Alphaproteobacteria.</title>
        <authorList>
            <person name="Bazylinski D.A."/>
            <person name="Williams T.J."/>
            <person name="Lefevre C.T."/>
            <person name="Berg R.J."/>
            <person name="Zhang C.L."/>
            <person name="Bowser S.S."/>
            <person name="Dean A.J."/>
            <person name="Beveridge T.J."/>
        </authorList>
    </citation>
    <scope>NUCLEOTIDE SEQUENCE [LARGE SCALE GENOMIC DNA]</scope>
    <source>
        <strain evidence="3">ATCC BAA-1437 / JCM 17883 / MC-1</strain>
    </source>
</reference>
<dbReference type="Proteomes" id="UP000002586">
    <property type="component" value="Chromosome"/>
</dbReference>
<dbReference type="KEGG" id="mgm:Mmc1_2236"/>
<reference evidence="3" key="1">
    <citation type="journal article" date="2009" name="Appl. Environ. Microbiol.">
        <title>Complete genome sequence of the chemolithoautotrophic marine magnetotactic coccus strain MC-1.</title>
        <authorList>
            <person name="Schubbe S."/>
            <person name="Williams T.J."/>
            <person name="Xie G."/>
            <person name="Kiss H.E."/>
            <person name="Brettin T.S."/>
            <person name="Martinez D."/>
            <person name="Ross C.A."/>
            <person name="Schuler D."/>
            <person name="Cox B.L."/>
            <person name="Nealson K.H."/>
            <person name="Bazylinski D.A."/>
        </authorList>
    </citation>
    <scope>NUCLEOTIDE SEQUENCE [LARGE SCALE GENOMIC DNA]</scope>
    <source>
        <strain evidence="3">ATCC BAA-1437 / JCM 17883 / MC-1</strain>
    </source>
</reference>
<dbReference type="EMBL" id="CP000471">
    <property type="protein sequence ID" value="ABK44737.1"/>
    <property type="molecule type" value="Genomic_DNA"/>
</dbReference>
<keyword evidence="1" id="KW-1133">Transmembrane helix</keyword>